<name>A0A350P1L8_9ALTE</name>
<evidence type="ECO:0000313" key="1">
    <source>
        <dbReference type="EMBL" id="HAW75185.1"/>
    </source>
</evidence>
<gene>
    <name evidence="1" type="ORF">DCW74_05545</name>
</gene>
<evidence type="ECO:0000313" key="2">
    <source>
        <dbReference type="Proteomes" id="UP000263517"/>
    </source>
</evidence>
<dbReference type="Proteomes" id="UP000263517">
    <property type="component" value="Unassembled WGS sequence"/>
</dbReference>
<protein>
    <submittedName>
        <fullName evidence="1">Uncharacterized protein</fullName>
    </submittedName>
</protein>
<comment type="caution">
    <text evidence="1">The sequence shown here is derived from an EMBL/GenBank/DDBJ whole genome shotgun (WGS) entry which is preliminary data.</text>
</comment>
<reference evidence="1 2" key="1">
    <citation type="journal article" date="2018" name="Nat. Biotechnol.">
        <title>A standardized bacterial taxonomy based on genome phylogeny substantially revises the tree of life.</title>
        <authorList>
            <person name="Parks D.H."/>
            <person name="Chuvochina M."/>
            <person name="Waite D.W."/>
            <person name="Rinke C."/>
            <person name="Skarshewski A."/>
            <person name="Chaumeil P.A."/>
            <person name="Hugenholtz P."/>
        </authorList>
    </citation>
    <scope>NUCLEOTIDE SEQUENCE [LARGE SCALE GENOMIC DNA]</scope>
    <source>
        <strain evidence="1">UBA11978</strain>
    </source>
</reference>
<dbReference type="AlphaFoldDB" id="A0A350P1L8"/>
<sequence length="67" mass="7321">MSLPFYVQKAVDLGLLTEQDGKVTDCAKEEVETILGAARIIEKLQPTSAVEVDDTTDQEAIVLCRVL</sequence>
<organism evidence="1 2">
    <name type="scientific">Alteromonas australica</name>
    <dbReference type="NCBI Taxonomy" id="589873"/>
    <lineage>
        <taxon>Bacteria</taxon>
        <taxon>Pseudomonadati</taxon>
        <taxon>Pseudomonadota</taxon>
        <taxon>Gammaproteobacteria</taxon>
        <taxon>Alteromonadales</taxon>
        <taxon>Alteromonadaceae</taxon>
        <taxon>Alteromonas/Salinimonas group</taxon>
        <taxon>Alteromonas</taxon>
    </lineage>
</organism>
<accession>A0A350P1L8</accession>
<dbReference type="EMBL" id="DNAN01000191">
    <property type="protein sequence ID" value="HAW75185.1"/>
    <property type="molecule type" value="Genomic_DNA"/>
</dbReference>
<feature type="non-terminal residue" evidence="1">
    <location>
        <position position="67"/>
    </location>
</feature>
<proteinExistence type="predicted"/>